<dbReference type="InterPro" id="IPR007235">
    <property type="entry name" value="Glyco_trans_28_C"/>
</dbReference>
<feature type="domain" description="Glycosyl transferase family 28 C-terminal" evidence="12">
    <location>
        <begin position="194"/>
        <end position="357"/>
    </location>
</feature>
<dbReference type="GO" id="GO:0051301">
    <property type="term" value="P:cell division"/>
    <property type="evidence" value="ECO:0007669"/>
    <property type="project" value="UniProtKB-KW"/>
</dbReference>
<evidence type="ECO:0000256" key="4">
    <source>
        <dbReference type="ARBA" id="ARBA00022679"/>
    </source>
</evidence>
<evidence type="ECO:0000256" key="2">
    <source>
        <dbReference type="ARBA" id="ARBA00022618"/>
    </source>
</evidence>
<feature type="binding site" evidence="10">
    <location>
        <position position="131"/>
    </location>
    <ligand>
        <name>UDP-N-acetyl-alpha-D-glucosamine</name>
        <dbReference type="ChEBI" id="CHEBI:57705"/>
    </ligand>
</feature>
<reference evidence="13 14" key="1">
    <citation type="journal article" date="2018" name="Nat. Biotechnol.">
        <title>A standardized bacterial taxonomy based on genome phylogeny substantially revises the tree of life.</title>
        <authorList>
            <person name="Parks D.H."/>
            <person name="Chuvochina M."/>
            <person name="Waite D.W."/>
            <person name="Rinke C."/>
            <person name="Skarshewski A."/>
            <person name="Chaumeil P.A."/>
            <person name="Hugenholtz P."/>
        </authorList>
    </citation>
    <scope>NUCLEOTIDE SEQUENCE [LARGE SCALE GENOMIC DNA]</scope>
    <source>
        <strain evidence="13">UBA11306</strain>
    </source>
</reference>
<dbReference type="UniPathway" id="UPA00219"/>
<comment type="caution">
    <text evidence="10">Lacks conserved residue(s) required for the propagation of feature annotation.</text>
</comment>
<keyword evidence="5 10" id="KW-0133">Cell shape</keyword>
<evidence type="ECO:0000259" key="12">
    <source>
        <dbReference type="Pfam" id="PF04101"/>
    </source>
</evidence>
<dbReference type="CDD" id="cd03785">
    <property type="entry name" value="GT28_MurG"/>
    <property type="match status" value="1"/>
</dbReference>
<evidence type="ECO:0000313" key="13">
    <source>
        <dbReference type="EMBL" id="HCS93573.1"/>
    </source>
</evidence>
<dbReference type="Pfam" id="PF04101">
    <property type="entry name" value="Glyco_tran_28_C"/>
    <property type="match status" value="1"/>
</dbReference>
<evidence type="ECO:0000256" key="9">
    <source>
        <dbReference type="ARBA" id="ARBA00023316"/>
    </source>
</evidence>
<dbReference type="AlphaFoldDB" id="A0A3D4S434"/>
<keyword evidence="2 10" id="KW-0132">Cell division</keyword>
<evidence type="ECO:0000256" key="8">
    <source>
        <dbReference type="ARBA" id="ARBA00023306"/>
    </source>
</evidence>
<dbReference type="SUPFAM" id="SSF53756">
    <property type="entry name" value="UDP-Glycosyltransferase/glycogen phosphorylase"/>
    <property type="match status" value="1"/>
</dbReference>
<protein>
    <recommendedName>
        <fullName evidence="10">UDP-N-acetylglucosamine--N-acetylmuramyl-(pentapeptide) pyrophosphoryl-undecaprenol N-acetylglucosamine transferase</fullName>
        <ecNumber evidence="10">2.4.1.227</ecNumber>
    </recommendedName>
    <alternativeName>
        <fullName evidence="10">Undecaprenyl-PP-MurNAc-pentapeptide-UDPGlcNAc GlcNAc transferase</fullName>
    </alternativeName>
</protein>
<dbReference type="HAMAP" id="MF_00033">
    <property type="entry name" value="MurG"/>
    <property type="match status" value="1"/>
</dbReference>
<comment type="subcellular location">
    <subcellularLocation>
        <location evidence="10">Cell membrane</location>
        <topology evidence="10">Peripheral membrane protein</topology>
        <orientation evidence="10">Cytoplasmic side</orientation>
    </subcellularLocation>
</comment>
<gene>
    <name evidence="10 13" type="primary">murG</name>
    <name evidence="13" type="ORF">DIW15_02545</name>
</gene>
<dbReference type="EMBL" id="DQHO01000016">
    <property type="protein sequence ID" value="HCS93573.1"/>
    <property type="molecule type" value="Genomic_DNA"/>
</dbReference>
<evidence type="ECO:0000256" key="10">
    <source>
        <dbReference type="HAMAP-Rule" id="MF_00033"/>
    </source>
</evidence>
<keyword evidence="1 10" id="KW-1003">Cell membrane</keyword>
<evidence type="ECO:0000256" key="5">
    <source>
        <dbReference type="ARBA" id="ARBA00022960"/>
    </source>
</evidence>
<feature type="binding site" evidence="10">
    <location>
        <position position="200"/>
    </location>
    <ligand>
        <name>UDP-N-acetyl-alpha-D-glucosamine</name>
        <dbReference type="ChEBI" id="CHEBI:57705"/>
    </ligand>
</feature>
<dbReference type="GO" id="GO:0071555">
    <property type="term" value="P:cell wall organization"/>
    <property type="evidence" value="ECO:0007669"/>
    <property type="project" value="UniProtKB-KW"/>
</dbReference>
<evidence type="ECO:0000256" key="6">
    <source>
        <dbReference type="ARBA" id="ARBA00022984"/>
    </source>
</evidence>
<keyword evidence="7 10" id="KW-0472">Membrane</keyword>
<comment type="similarity">
    <text evidence="10">Belongs to the glycosyltransferase 28 family. MurG subfamily.</text>
</comment>
<dbReference type="PANTHER" id="PTHR21015">
    <property type="entry name" value="UDP-N-ACETYLGLUCOSAMINE--N-ACETYLMURAMYL-(PENTAPEPTIDE) PYROPHOSPHORYL-UNDECAPRENOL N-ACETYLGLUCOSAMINE TRANSFERASE 1"/>
    <property type="match status" value="1"/>
</dbReference>
<keyword evidence="8 10" id="KW-0131">Cell cycle</keyword>
<dbReference type="STRING" id="1121105.GCA_000421665_00145"/>
<name>A0A3D4S434_9ENTE</name>
<keyword evidence="3 10" id="KW-0328">Glycosyltransferase</keyword>
<feature type="domain" description="Glycosyltransferase family 28 N-terminal" evidence="11">
    <location>
        <begin position="10"/>
        <end position="149"/>
    </location>
</feature>
<evidence type="ECO:0000256" key="1">
    <source>
        <dbReference type="ARBA" id="ARBA00022475"/>
    </source>
</evidence>
<dbReference type="Pfam" id="PF03033">
    <property type="entry name" value="Glyco_transf_28"/>
    <property type="match status" value="1"/>
</dbReference>
<dbReference type="GO" id="GO:0008360">
    <property type="term" value="P:regulation of cell shape"/>
    <property type="evidence" value="ECO:0007669"/>
    <property type="project" value="UniProtKB-KW"/>
</dbReference>
<keyword evidence="6 10" id="KW-0573">Peptidoglycan synthesis</keyword>
<evidence type="ECO:0000256" key="7">
    <source>
        <dbReference type="ARBA" id="ARBA00023136"/>
    </source>
</evidence>
<evidence type="ECO:0000313" key="14">
    <source>
        <dbReference type="Proteomes" id="UP000262195"/>
    </source>
</evidence>
<comment type="function">
    <text evidence="10">Cell wall formation. Catalyzes the transfer of a GlcNAc subunit on undecaprenyl-pyrophosphoryl-MurNAc-pentapeptide (lipid intermediate I) to form undecaprenyl-pyrophosphoryl-MurNAc-(pentapeptide)GlcNAc (lipid intermediate II).</text>
</comment>
<dbReference type="InterPro" id="IPR006009">
    <property type="entry name" value="GlcNAc_MurG"/>
</dbReference>
<dbReference type="PANTHER" id="PTHR21015:SF22">
    <property type="entry name" value="GLYCOSYLTRANSFERASE"/>
    <property type="match status" value="1"/>
</dbReference>
<proteinExistence type="inferred from homology"/>
<evidence type="ECO:0000259" key="11">
    <source>
        <dbReference type="Pfam" id="PF03033"/>
    </source>
</evidence>
<comment type="pathway">
    <text evidence="10">Cell wall biogenesis; peptidoglycan biosynthesis.</text>
</comment>
<dbReference type="GO" id="GO:0009252">
    <property type="term" value="P:peptidoglycan biosynthetic process"/>
    <property type="evidence" value="ECO:0007669"/>
    <property type="project" value="UniProtKB-UniRule"/>
</dbReference>
<evidence type="ECO:0000256" key="3">
    <source>
        <dbReference type="ARBA" id="ARBA00022676"/>
    </source>
</evidence>
<dbReference type="EC" id="2.4.1.227" evidence="10"/>
<feature type="binding site" evidence="10">
    <location>
        <begin position="17"/>
        <end position="19"/>
    </location>
    <ligand>
        <name>UDP-N-acetyl-alpha-D-glucosamine</name>
        <dbReference type="ChEBI" id="CHEBI:57705"/>
    </ligand>
</feature>
<comment type="caution">
    <text evidence="13">The sequence shown here is derived from an EMBL/GenBank/DDBJ whole genome shotgun (WGS) entry which is preliminary data.</text>
</comment>
<feature type="binding site" evidence="10">
    <location>
        <position position="299"/>
    </location>
    <ligand>
        <name>UDP-N-acetyl-alpha-D-glucosamine</name>
        <dbReference type="ChEBI" id="CHEBI:57705"/>
    </ligand>
</feature>
<dbReference type="Gene3D" id="3.40.50.2000">
    <property type="entry name" value="Glycogen Phosphorylase B"/>
    <property type="match status" value="2"/>
</dbReference>
<dbReference type="InterPro" id="IPR004276">
    <property type="entry name" value="GlycoTrans_28_N"/>
</dbReference>
<dbReference type="NCBIfam" id="TIGR01133">
    <property type="entry name" value="murG"/>
    <property type="match status" value="1"/>
</dbReference>
<comment type="catalytic activity">
    <reaction evidence="10">
        <text>Mur2Ac(oyl-L-Ala-gamma-D-Glu-L-Lys-D-Ala-D-Ala)-di-trans,octa-cis-undecaprenyl diphosphate + UDP-N-acetyl-alpha-D-glucosamine = beta-D-GlcNAc-(1-&gt;4)-Mur2Ac(oyl-L-Ala-gamma-D-Glu-L-Lys-D-Ala-D-Ala)-di-trans,octa-cis-undecaprenyl diphosphate + UDP + H(+)</text>
        <dbReference type="Rhea" id="RHEA:23192"/>
        <dbReference type="ChEBI" id="CHEBI:15378"/>
        <dbReference type="ChEBI" id="CHEBI:57705"/>
        <dbReference type="ChEBI" id="CHEBI:58223"/>
        <dbReference type="ChEBI" id="CHEBI:60032"/>
        <dbReference type="ChEBI" id="CHEBI:60033"/>
        <dbReference type="EC" id="2.4.1.227"/>
    </reaction>
</comment>
<dbReference type="RefSeq" id="WP_022795443.1">
    <property type="nucleotide sequence ID" value="NZ_JBQEAI010000001.1"/>
</dbReference>
<dbReference type="GO" id="GO:0005975">
    <property type="term" value="P:carbohydrate metabolic process"/>
    <property type="evidence" value="ECO:0007669"/>
    <property type="project" value="InterPro"/>
</dbReference>
<keyword evidence="9 10" id="KW-0961">Cell wall biogenesis/degradation</keyword>
<dbReference type="GO" id="GO:0005886">
    <property type="term" value="C:plasma membrane"/>
    <property type="evidence" value="ECO:0007669"/>
    <property type="project" value="UniProtKB-SubCell"/>
</dbReference>
<dbReference type="GO" id="GO:0050511">
    <property type="term" value="F:undecaprenyldiphospho-muramoylpentapeptide beta-N-acetylglucosaminyltransferase activity"/>
    <property type="evidence" value="ECO:0007669"/>
    <property type="project" value="UniProtKB-UniRule"/>
</dbReference>
<organism evidence="13 14">
    <name type="scientific">Bavariicoccus seileri</name>
    <dbReference type="NCBI Taxonomy" id="549685"/>
    <lineage>
        <taxon>Bacteria</taxon>
        <taxon>Bacillati</taxon>
        <taxon>Bacillota</taxon>
        <taxon>Bacilli</taxon>
        <taxon>Lactobacillales</taxon>
        <taxon>Enterococcaceae</taxon>
        <taxon>Bavariicoccus</taxon>
    </lineage>
</organism>
<accession>A0A3D4S434</accession>
<sequence length="366" mass="40006">MKDQEKPLRIVLSGGGTGGHIYPALALAETIKQCSPDTKFLYIGSKRGLEKNIVPKFGYAFESLRIQGLKRSLSLDNIKTVYYLMTSIGKAKKMLKEFAPDVVIGTGGYVCAPVLYAAHLLNIPTIIHEQNSVAGVTNKLLSRFVDRICISFDDVRKDFAGQENKIVMTGNPRGQQVVTYLKEHPITSKSGVEVVIFGGSRGSEVINQAFVDAFDGLSDKPYHVTMISGAILYDDLLKALNGKKAKNITIVPYVDNMPELFAITDFVVCRSGATTLTELTALGLASLLIPSPYVTHNHQEANALSLVHQGAAEMILQKDLTGDAMVTVIDRYALDQTKRQKMAEEARKMGITNASNRIISIINDVL</sequence>
<keyword evidence="4 10" id="KW-0808">Transferase</keyword>
<dbReference type="Proteomes" id="UP000262195">
    <property type="component" value="Unassembled WGS sequence"/>
</dbReference>